<comment type="caution">
    <text evidence="1">The sequence shown here is derived from an EMBL/GenBank/DDBJ whole genome shotgun (WGS) entry which is preliminary data.</text>
</comment>
<dbReference type="EMBL" id="MVHF01000040">
    <property type="protein sequence ID" value="ORA28256.1"/>
    <property type="molecule type" value="Genomic_DNA"/>
</dbReference>
<protein>
    <submittedName>
        <fullName evidence="1">Uncharacterized protein</fullName>
    </submittedName>
</protein>
<evidence type="ECO:0000313" key="2">
    <source>
        <dbReference type="Proteomes" id="UP000192448"/>
    </source>
</evidence>
<sequence length="112" mass="12110">MAVLLGPSPSVGNIYELTGPTSLDIDGLAAEYTIGLGRPIRGTGIAHDTWIQEVLSPLGLPAHLQQHLSTMALLHRAERYDRATDDVEKITGQPASTVRQYIAQHPDIFNAP</sequence>
<keyword evidence="2" id="KW-1185">Reference proteome</keyword>
<reference evidence="1 2" key="1">
    <citation type="submission" date="2017-02" db="EMBL/GenBank/DDBJ databases">
        <title>The new phylogeny of genus Mycobacterium.</title>
        <authorList>
            <person name="Tortoli E."/>
            <person name="Trovato A."/>
            <person name="Cirillo D.M."/>
        </authorList>
    </citation>
    <scope>NUCLEOTIDE SEQUENCE [LARGE SCALE GENOMIC DNA]</scope>
    <source>
        <strain evidence="1 2">RW6</strain>
    </source>
</reference>
<dbReference type="AlphaFoldDB" id="A0A1X0AEZ2"/>
<evidence type="ECO:0000313" key="1">
    <source>
        <dbReference type="EMBL" id="ORA28256.1"/>
    </source>
</evidence>
<dbReference type="STRING" id="1927124.BST13_28595"/>
<gene>
    <name evidence="1" type="ORF">BST13_28595</name>
</gene>
<name>A0A1X0AEZ2_9MYCO</name>
<accession>A0A1X0AEZ2</accession>
<dbReference type="Gene3D" id="3.40.50.720">
    <property type="entry name" value="NAD(P)-binding Rossmann-like Domain"/>
    <property type="match status" value="1"/>
</dbReference>
<organism evidence="1 2">
    <name type="scientific">Mycobacterium aquaticum</name>
    <dbReference type="NCBI Taxonomy" id="1927124"/>
    <lineage>
        <taxon>Bacteria</taxon>
        <taxon>Bacillati</taxon>
        <taxon>Actinomycetota</taxon>
        <taxon>Actinomycetes</taxon>
        <taxon>Mycobacteriales</taxon>
        <taxon>Mycobacteriaceae</taxon>
        <taxon>Mycobacterium</taxon>
    </lineage>
</organism>
<dbReference type="Gene3D" id="3.90.25.10">
    <property type="entry name" value="UDP-galactose 4-epimerase, domain 1"/>
    <property type="match status" value="1"/>
</dbReference>
<proteinExistence type="predicted"/>
<dbReference type="Proteomes" id="UP000192448">
    <property type="component" value="Unassembled WGS sequence"/>
</dbReference>